<protein>
    <submittedName>
        <fullName evidence="2">CubicO group peptidase (Beta-lactamase class C family)</fullName>
    </submittedName>
</protein>
<dbReference type="InterPro" id="IPR050491">
    <property type="entry name" value="AmpC-like"/>
</dbReference>
<dbReference type="Gene3D" id="3.40.710.10">
    <property type="entry name" value="DD-peptidase/beta-lactamase superfamily"/>
    <property type="match status" value="1"/>
</dbReference>
<feature type="domain" description="Beta-lactamase-related" evidence="1">
    <location>
        <begin position="11"/>
        <end position="325"/>
    </location>
</feature>
<gene>
    <name evidence="2" type="ORF">J2Y69_000282</name>
</gene>
<dbReference type="Pfam" id="PF00144">
    <property type="entry name" value="Beta-lactamase"/>
    <property type="match status" value="1"/>
</dbReference>
<evidence type="ECO:0000313" key="3">
    <source>
        <dbReference type="Proteomes" id="UP001259347"/>
    </source>
</evidence>
<reference evidence="2 3" key="1">
    <citation type="submission" date="2023-07" db="EMBL/GenBank/DDBJ databases">
        <title>Sorghum-associated microbial communities from plants grown in Nebraska, USA.</title>
        <authorList>
            <person name="Schachtman D."/>
        </authorList>
    </citation>
    <scope>NUCLEOTIDE SEQUENCE [LARGE SCALE GENOMIC DNA]</scope>
    <source>
        <strain evidence="2 3">2980</strain>
    </source>
</reference>
<dbReference type="PANTHER" id="PTHR46825:SF9">
    <property type="entry name" value="BETA-LACTAMASE-RELATED DOMAIN-CONTAINING PROTEIN"/>
    <property type="match status" value="1"/>
</dbReference>
<dbReference type="Proteomes" id="UP001259347">
    <property type="component" value="Unassembled WGS sequence"/>
</dbReference>
<proteinExistence type="predicted"/>
<comment type="caution">
    <text evidence="2">The sequence shown here is derived from an EMBL/GenBank/DDBJ whole genome shotgun (WGS) entry which is preliminary data.</text>
</comment>
<dbReference type="EMBL" id="JAVDUM010000001">
    <property type="protein sequence ID" value="MDR6865700.1"/>
    <property type="molecule type" value="Genomic_DNA"/>
</dbReference>
<dbReference type="PANTHER" id="PTHR46825">
    <property type="entry name" value="D-ALANYL-D-ALANINE-CARBOXYPEPTIDASE/ENDOPEPTIDASE AMPH"/>
    <property type="match status" value="1"/>
</dbReference>
<evidence type="ECO:0000313" key="2">
    <source>
        <dbReference type="EMBL" id="MDR6865700.1"/>
    </source>
</evidence>
<sequence>MIDDLQHELDAMAAELEVPGIAVGIVDGDADHVLTTGVASAETGTPVTEGTLFAIGSTSKTVTATAAMRLVEEGALSLDAPVAEILPNLRLEDPDALAALRVRHLLTHSGGFLGDADGADGWGDDALERSVEGIDPLPQLFPPGALTSYSNSGLRVLGRIVAVVADGVFEEVVRETVFEPLGMTESVYHPWDALTRPHAVGHTVTDGIAAVPRTWPLGRGMAPEGGVLSTVGDQLRYARFHLRGESTGTAPLGDATRLRMQEPQIAASPPMDAIGLPWLIRRQGDARIVEHGGNVSNLQLSAFALAPDHDLAVTVLTNSAGGKEAGTRILAWCLDRLRGVRAGEPEEVAAASDPTADDLRGRYDVNQWQWIVDREGDELVISSELRADLAAQGIPPLPTVRGRLGDDLVIRSAGGQPIGRFLTTADGHEFLHLGMRAARRI</sequence>
<organism evidence="2 3">
    <name type="scientific">Microbacterium resistens</name>
    <dbReference type="NCBI Taxonomy" id="156977"/>
    <lineage>
        <taxon>Bacteria</taxon>
        <taxon>Bacillati</taxon>
        <taxon>Actinomycetota</taxon>
        <taxon>Actinomycetes</taxon>
        <taxon>Micrococcales</taxon>
        <taxon>Microbacteriaceae</taxon>
        <taxon>Microbacterium</taxon>
    </lineage>
</organism>
<dbReference type="SUPFAM" id="SSF56601">
    <property type="entry name" value="beta-lactamase/transpeptidase-like"/>
    <property type="match status" value="1"/>
</dbReference>
<keyword evidence="3" id="KW-1185">Reference proteome</keyword>
<dbReference type="RefSeq" id="WP_310016761.1">
    <property type="nucleotide sequence ID" value="NZ_JAVDUM010000001.1"/>
</dbReference>
<dbReference type="InterPro" id="IPR012338">
    <property type="entry name" value="Beta-lactam/transpept-like"/>
</dbReference>
<evidence type="ECO:0000259" key="1">
    <source>
        <dbReference type="Pfam" id="PF00144"/>
    </source>
</evidence>
<name>A0ABU1S7V0_9MICO</name>
<dbReference type="InterPro" id="IPR001466">
    <property type="entry name" value="Beta-lactam-related"/>
</dbReference>
<accession>A0ABU1S7V0</accession>